<sequence length="91" mass="10364">CVLATHPPSRLMTSSSESTSESEGGIAPYWFAVFELVYIAIFVGVSLAIHLFGLLKTDEDAVTIHHRMHREIIAQQEKKFMSQKKENFVRR</sequence>
<evidence type="ECO:0000313" key="3">
    <source>
        <dbReference type="Proteomes" id="UP000025227"/>
    </source>
</evidence>
<feature type="compositionally biased region" description="Low complexity" evidence="1">
    <location>
        <begin position="13"/>
        <end position="23"/>
    </location>
</feature>
<reference evidence="4" key="1">
    <citation type="submission" date="2020-12" db="UniProtKB">
        <authorList>
            <consortium name="WormBaseParasite"/>
        </authorList>
    </citation>
    <scope>IDENTIFICATION</scope>
    <source>
        <strain evidence="4">MHco3</strain>
    </source>
</reference>
<dbReference type="Proteomes" id="UP000025227">
    <property type="component" value="Unplaced"/>
</dbReference>
<name>A0A7I5E622_HAECO</name>
<dbReference type="AlphaFoldDB" id="A0A7I5E622"/>
<dbReference type="OrthoDB" id="5811911at2759"/>
<feature type="transmembrane region" description="Helical" evidence="2">
    <location>
        <begin position="29"/>
        <end position="55"/>
    </location>
</feature>
<evidence type="ECO:0000256" key="1">
    <source>
        <dbReference type="SAM" id="MobiDB-lite"/>
    </source>
</evidence>
<evidence type="ECO:0000313" key="4">
    <source>
        <dbReference type="WBParaSite" id="HCON_00021570-00001"/>
    </source>
</evidence>
<feature type="region of interest" description="Disordered" evidence="1">
    <location>
        <begin position="1"/>
        <end position="23"/>
    </location>
</feature>
<protein>
    <submittedName>
        <fullName evidence="4">Anoctamin</fullName>
    </submittedName>
</protein>
<evidence type="ECO:0000256" key="2">
    <source>
        <dbReference type="SAM" id="Phobius"/>
    </source>
</evidence>
<proteinExistence type="predicted"/>
<dbReference type="OMA" id="MHREIIA"/>
<dbReference type="WBParaSite" id="HCON_00021570-00001">
    <property type="protein sequence ID" value="HCON_00021570-00001"/>
    <property type="gene ID" value="HCON_00021570"/>
</dbReference>
<keyword evidence="3" id="KW-1185">Reference proteome</keyword>
<keyword evidence="2" id="KW-0812">Transmembrane</keyword>
<keyword evidence="2" id="KW-0472">Membrane</keyword>
<accession>A0A7I5E622</accession>
<organism evidence="3 4">
    <name type="scientific">Haemonchus contortus</name>
    <name type="common">Barber pole worm</name>
    <dbReference type="NCBI Taxonomy" id="6289"/>
    <lineage>
        <taxon>Eukaryota</taxon>
        <taxon>Metazoa</taxon>
        <taxon>Ecdysozoa</taxon>
        <taxon>Nematoda</taxon>
        <taxon>Chromadorea</taxon>
        <taxon>Rhabditida</taxon>
        <taxon>Rhabditina</taxon>
        <taxon>Rhabditomorpha</taxon>
        <taxon>Strongyloidea</taxon>
        <taxon>Trichostrongylidae</taxon>
        <taxon>Haemonchus</taxon>
    </lineage>
</organism>
<keyword evidence="2" id="KW-1133">Transmembrane helix</keyword>